<keyword evidence="3" id="KW-0732">Signal</keyword>
<feature type="chain" id="PRO_5032743428" evidence="3">
    <location>
        <begin position="23"/>
        <end position="460"/>
    </location>
</feature>
<dbReference type="AlphaFoldDB" id="A0A813TY51"/>
<dbReference type="Proteomes" id="UP000663889">
    <property type="component" value="Unassembled WGS sequence"/>
</dbReference>
<evidence type="ECO:0000313" key="4">
    <source>
        <dbReference type="EMBL" id="CAF0820078.1"/>
    </source>
</evidence>
<evidence type="ECO:0000313" key="5">
    <source>
        <dbReference type="Proteomes" id="UP000663889"/>
    </source>
</evidence>
<feature type="compositionally biased region" description="Acidic residues" evidence="1">
    <location>
        <begin position="450"/>
        <end position="460"/>
    </location>
</feature>
<keyword evidence="2" id="KW-0812">Transmembrane</keyword>
<dbReference type="InterPro" id="IPR031742">
    <property type="entry name" value="DUF4730"/>
</dbReference>
<proteinExistence type="predicted"/>
<feature type="region of interest" description="Disordered" evidence="1">
    <location>
        <begin position="415"/>
        <end position="460"/>
    </location>
</feature>
<sequence length="460" mass="52301">MLDIIQSSFIFLLLLIVPSVEAKMTAVDVIALLIGLAILLFGLCALIGCYARRLYIIMSVSRSSTRQVHTVLDGGIRYETVELVLSAIPNFELKQKGHILQVQDALNERQNNVDSCLIHNQTNKSLVDPFAFESQIDTDTYPLDLSSKSTDELLRPSIESDNNMSNETIPSLAVPNERKQSDINPCYQRQSSWTSVKDSINIKKEAITPPKTKRRQSKNSSNSKQKKLPSIPSMRQMTMTQLFDPLESPKSIETSTSIKQEPETLSNDTIMYMPESLIGLAQPSESMSDNDNEQNNLSDLLISIKHSKISNSPSFKRKHISSPIINNPIPEQTTTTTTTDEEENTQNEALIESPYAGIENEELLYACPMCRNYWLGLPEELRHKQGLKCRHRQRPMVRTPDHFWSLGIPSTQTCIQRGYGGVLPPDKPIERPRRPRRQYQRRLQEQQQQNDDDDDDDEEE</sequence>
<evidence type="ECO:0000256" key="1">
    <source>
        <dbReference type="SAM" id="MobiDB-lite"/>
    </source>
</evidence>
<keyword evidence="2" id="KW-1133">Transmembrane helix</keyword>
<feature type="region of interest" description="Disordered" evidence="1">
    <location>
        <begin position="312"/>
        <end position="347"/>
    </location>
</feature>
<feature type="transmembrane region" description="Helical" evidence="2">
    <location>
        <begin position="32"/>
        <end position="51"/>
    </location>
</feature>
<evidence type="ECO:0000256" key="2">
    <source>
        <dbReference type="SAM" id="Phobius"/>
    </source>
</evidence>
<accession>A0A813TY51</accession>
<protein>
    <submittedName>
        <fullName evidence="4">Uncharacterized protein</fullName>
    </submittedName>
</protein>
<organism evidence="4 5">
    <name type="scientific">Rotaria sordida</name>
    <dbReference type="NCBI Taxonomy" id="392033"/>
    <lineage>
        <taxon>Eukaryota</taxon>
        <taxon>Metazoa</taxon>
        <taxon>Spiralia</taxon>
        <taxon>Gnathifera</taxon>
        <taxon>Rotifera</taxon>
        <taxon>Eurotatoria</taxon>
        <taxon>Bdelloidea</taxon>
        <taxon>Philodinida</taxon>
        <taxon>Philodinidae</taxon>
        <taxon>Rotaria</taxon>
    </lineage>
</organism>
<reference evidence="4" key="1">
    <citation type="submission" date="2021-02" db="EMBL/GenBank/DDBJ databases">
        <authorList>
            <person name="Nowell W R."/>
        </authorList>
    </citation>
    <scope>NUCLEOTIDE SEQUENCE</scope>
</reference>
<feature type="region of interest" description="Disordered" evidence="1">
    <location>
        <begin position="156"/>
        <end position="234"/>
    </location>
</feature>
<evidence type="ECO:0000256" key="3">
    <source>
        <dbReference type="SAM" id="SignalP"/>
    </source>
</evidence>
<name>A0A813TY51_9BILA</name>
<feature type="compositionally biased region" description="Polar residues" evidence="1">
    <location>
        <begin position="159"/>
        <end position="169"/>
    </location>
</feature>
<comment type="caution">
    <text evidence="4">The sequence shown here is derived from an EMBL/GenBank/DDBJ whole genome shotgun (WGS) entry which is preliminary data.</text>
</comment>
<feature type="signal peptide" evidence="3">
    <location>
        <begin position="1"/>
        <end position="22"/>
    </location>
</feature>
<feature type="compositionally biased region" description="Polar residues" evidence="1">
    <location>
        <begin position="251"/>
        <end position="265"/>
    </location>
</feature>
<gene>
    <name evidence="4" type="ORF">SEV965_LOCUS1573</name>
</gene>
<feature type="region of interest" description="Disordered" evidence="1">
    <location>
        <begin position="246"/>
        <end position="265"/>
    </location>
</feature>
<keyword evidence="2" id="KW-0472">Membrane</keyword>
<feature type="compositionally biased region" description="Polar residues" evidence="1">
    <location>
        <begin position="187"/>
        <end position="198"/>
    </location>
</feature>
<dbReference type="EMBL" id="CAJNOU010000031">
    <property type="protein sequence ID" value="CAF0820078.1"/>
    <property type="molecule type" value="Genomic_DNA"/>
</dbReference>
<feature type="compositionally biased region" description="Low complexity" evidence="1">
    <location>
        <begin position="321"/>
        <end position="338"/>
    </location>
</feature>
<dbReference type="Pfam" id="PF15873">
    <property type="entry name" value="DUF4730"/>
    <property type="match status" value="1"/>
</dbReference>